<keyword evidence="1" id="KW-1133">Transmembrane helix</keyword>
<evidence type="ECO:0000256" key="1">
    <source>
        <dbReference type="SAM" id="Phobius"/>
    </source>
</evidence>
<keyword evidence="3" id="KW-1185">Reference proteome</keyword>
<dbReference type="RefSeq" id="XP_024773944.1">
    <property type="nucleotide sequence ID" value="XM_024915297.1"/>
</dbReference>
<feature type="transmembrane region" description="Helical" evidence="1">
    <location>
        <begin position="20"/>
        <end position="41"/>
    </location>
</feature>
<evidence type="ECO:0000313" key="2">
    <source>
        <dbReference type="EMBL" id="PTB54267.1"/>
    </source>
</evidence>
<organism evidence="2 3">
    <name type="scientific">Trichoderma harzianum CBS 226.95</name>
    <dbReference type="NCBI Taxonomy" id="983964"/>
    <lineage>
        <taxon>Eukaryota</taxon>
        <taxon>Fungi</taxon>
        <taxon>Dikarya</taxon>
        <taxon>Ascomycota</taxon>
        <taxon>Pezizomycotina</taxon>
        <taxon>Sordariomycetes</taxon>
        <taxon>Hypocreomycetidae</taxon>
        <taxon>Hypocreales</taxon>
        <taxon>Hypocreaceae</taxon>
        <taxon>Trichoderma</taxon>
    </lineage>
</organism>
<gene>
    <name evidence="2" type="ORF">M431DRAFT_453794</name>
</gene>
<dbReference type="EMBL" id="KZ679681">
    <property type="protein sequence ID" value="PTB54267.1"/>
    <property type="molecule type" value="Genomic_DNA"/>
</dbReference>
<keyword evidence="1" id="KW-0472">Membrane</keyword>
<dbReference type="Proteomes" id="UP000241690">
    <property type="component" value="Unassembled WGS sequence"/>
</dbReference>
<dbReference type="AlphaFoldDB" id="A0A2T4AB16"/>
<protein>
    <submittedName>
        <fullName evidence="2">Uncharacterized protein</fullName>
    </submittedName>
</protein>
<name>A0A2T4AB16_TRIHA</name>
<dbReference type="GeneID" id="36623864"/>
<evidence type="ECO:0000313" key="3">
    <source>
        <dbReference type="Proteomes" id="UP000241690"/>
    </source>
</evidence>
<proteinExistence type="predicted"/>
<keyword evidence="1" id="KW-0812">Transmembrane</keyword>
<reference evidence="2 3" key="1">
    <citation type="submission" date="2016-07" db="EMBL/GenBank/DDBJ databases">
        <title>Multiple horizontal gene transfer events from other fungi enriched the ability of initially mycotrophic Trichoderma (Ascomycota) to feed on dead plant biomass.</title>
        <authorList>
            <consortium name="DOE Joint Genome Institute"/>
            <person name="Aerts A."/>
            <person name="Atanasova L."/>
            <person name="Chenthamara K."/>
            <person name="Zhang J."/>
            <person name="Grujic M."/>
            <person name="Henrissat B."/>
            <person name="Kuo A."/>
            <person name="Salamov A."/>
            <person name="Lipzen A."/>
            <person name="Labutti K."/>
            <person name="Barry K."/>
            <person name="Miao Y."/>
            <person name="Rahimi M.J."/>
            <person name="Shen Q."/>
            <person name="Grigoriev I.V."/>
            <person name="Kubicek C.P."/>
            <person name="Druzhinina I.S."/>
        </authorList>
    </citation>
    <scope>NUCLEOTIDE SEQUENCE [LARGE SCALE GENOMIC DNA]</scope>
    <source>
        <strain evidence="2 3">CBS 226.95</strain>
    </source>
</reference>
<sequence length="94" mass="10194">MVGWLCCGALGNEELTLGNIVDVLGLLALSHIGGLLVVCLHRGDSLRVLRMLRRFASSAAVLLNEVLFDEGHLEGQRWDVHLDIASKPGHLVGR</sequence>
<accession>A0A2T4AB16</accession>